<comment type="caution">
    <text evidence="9">The sequence shown here is derived from an EMBL/GenBank/DDBJ whole genome shotgun (WGS) entry which is preliminary data.</text>
</comment>
<feature type="transmembrane region" description="Helical" evidence="6">
    <location>
        <begin position="248"/>
        <end position="266"/>
    </location>
</feature>
<evidence type="ECO:0000256" key="1">
    <source>
        <dbReference type="ARBA" id="ARBA00004370"/>
    </source>
</evidence>
<comment type="subcellular location">
    <subcellularLocation>
        <location evidence="1">Membrane</location>
    </subcellularLocation>
</comment>
<dbReference type="Gene3D" id="1.20.1070.10">
    <property type="entry name" value="Rhodopsin 7-helix transmembrane proteins"/>
    <property type="match status" value="1"/>
</dbReference>
<feature type="region of interest" description="Disordered" evidence="5">
    <location>
        <begin position="361"/>
        <end position="384"/>
    </location>
</feature>
<dbReference type="PANTHER" id="PTHR26451:SF980">
    <property type="entry name" value="GENE 7582-RELATED"/>
    <property type="match status" value="1"/>
</dbReference>
<protein>
    <recommendedName>
        <fullName evidence="11">F-box domain-containing protein</fullName>
    </recommendedName>
</protein>
<dbReference type="PANTHER" id="PTHR26451">
    <property type="entry name" value="G_PROTEIN_RECEP_F1_2 DOMAIN-CONTAINING PROTEIN"/>
    <property type="match status" value="1"/>
</dbReference>
<name>A0AA88P981_TACVA</name>
<dbReference type="InterPro" id="IPR017452">
    <property type="entry name" value="GPCR_Rhodpsn_7TM"/>
</dbReference>
<evidence type="ECO:0000256" key="3">
    <source>
        <dbReference type="ARBA" id="ARBA00022989"/>
    </source>
</evidence>
<evidence type="ECO:0000256" key="2">
    <source>
        <dbReference type="ARBA" id="ARBA00022692"/>
    </source>
</evidence>
<dbReference type="GO" id="GO:0005549">
    <property type="term" value="F:odorant binding"/>
    <property type="evidence" value="ECO:0007669"/>
    <property type="project" value="TreeGrafter"/>
</dbReference>
<evidence type="ECO:0000256" key="4">
    <source>
        <dbReference type="ARBA" id="ARBA00023136"/>
    </source>
</evidence>
<accession>A0AA88P981</accession>
<dbReference type="GO" id="GO:0004984">
    <property type="term" value="F:olfactory receptor activity"/>
    <property type="evidence" value="ECO:0007669"/>
    <property type="project" value="TreeGrafter"/>
</dbReference>
<evidence type="ECO:0000256" key="6">
    <source>
        <dbReference type="SAM" id="Phobius"/>
    </source>
</evidence>
<evidence type="ECO:0000259" key="8">
    <source>
        <dbReference type="PROSITE" id="PS50262"/>
    </source>
</evidence>
<dbReference type="InterPro" id="IPR036047">
    <property type="entry name" value="F-box-like_dom_sf"/>
</dbReference>
<gene>
    <name evidence="9" type="ORF">Q7C36_000035</name>
</gene>
<evidence type="ECO:0000313" key="9">
    <source>
        <dbReference type="EMBL" id="KAK2868164.1"/>
    </source>
</evidence>
<feature type="transmembrane region" description="Helical" evidence="6">
    <location>
        <begin position="162"/>
        <end position="184"/>
    </location>
</feature>
<dbReference type="SUPFAM" id="SSF81383">
    <property type="entry name" value="F-box domain"/>
    <property type="match status" value="1"/>
</dbReference>
<dbReference type="SUPFAM" id="SSF81321">
    <property type="entry name" value="Family A G protein-coupled receptor-like"/>
    <property type="match status" value="1"/>
</dbReference>
<dbReference type="Gene3D" id="1.20.1280.50">
    <property type="match status" value="1"/>
</dbReference>
<feature type="transmembrane region" description="Helical" evidence="6">
    <location>
        <begin position="121"/>
        <end position="142"/>
    </location>
</feature>
<feature type="transmembrane region" description="Helical" evidence="6">
    <location>
        <begin position="287"/>
        <end position="310"/>
    </location>
</feature>
<dbReference type="CDD" id="cd00637">
    <property type="entry name" value="7tm_classA_rhodopsin-like"/>
    <property type="match status" value="1"/>
</dbReference>
<keyword evidence="4 6" id="KW-0472">Membrane</keyword>
<reference evidence="9" key="1">
    <citation type="submission" date="2023-08" db="EMBL/GenBank/DDBJ databases">
        <title>Pelteobagrus vachellii genome.</title>
        <authorList>
            <person name="Liu H."/>
        </authorList>
    </citation>
    <scope>NUCLEOTIDE SEQUENCE</scope>
    <source>
        <strain evidence="9">PRFRI_2022a</strain>
        <tissue evidence="9">Muscle</tissue>
    </source>
</reference>
<feature type="domain" description="G-protein coupled receptors family 1 profile" evidence="8">
    <location>
        <begin position="99"/>
        <end position="333"/>
    </location>
</feature>
<evidence type="ECO:0008006" key="11">
    <source>
        <dbReference type="Google" id="ProtNLM"/>
    </source>
</evidence>
<feature type="transmembrane region" description="Helical" evidence="6">
    <location>
        <begin position="196"/>
        <end position="221"/>
    </location>
</feature>
<keyword evidence="3 6" id="KW-1133">Transmembrane helix</keyword>
<dbReference type="Proteomes" id="UP001187315">
    <property type="component" value="Unassembled WGS sequence"/>
</dbReference>
<evidence type="ECO:0000259" key="7">
    <source>
        <dbReference type="PROSITE" id="PS50181"/>
    </source>
</evidence>
<proteinExistence type="predicted"/>
<evidence type="ECO:0000313" key="10">
    <source>
        <dbReference type="Proteomes" id="UP001187315"/>
    </source>
</evidence>
<dbReference type="InterPro" id="IPR052921">
    <property type="entry name" value="GPCR1_Superfamily_Member"/>
</dbReference>
<dbReference type="GO" id="GO:0016020">
    <property type="term" value="C:membrane"/>
    <property type="evidence" value="ECO:0007669"/>
    <property type="project" value="UniProtKB-SubCell"/>
</dbReference>
<keyword evidence="2 6" id="KW-0812">Transmembrane</keyword>
<keyword evidence="10" id="KW-1185">Reference proteome</keyword>
<dbReference type="EMBL" id="JAVHJS010000001">
    <property type="protein sequence ID" value="KAK2868164.1"/>
    <property type="molecule type" value="Genomic_DNA"/>
</dbReference>
<dbReference type="AlphaFoldDB" id="A0AA88P981"/>
<dbReference type="Pfam" id="PF12937">
    <property type="entry name" value="F-box-like"/>
    <property type="match status" value="1"/>
</dbReference>
<evidence type="ECO:0000256" key="5">
    <source>
        <dbReference type="SAM" id="MobiDB-lite"/>
    </source>
</evidence>
<dbReference type="PROSITE" id="PS50262">
    <property type="entry name" value="G_PROTEIN_RECEP_F1_2"/>
    <property type="match status" value="1"/>
</dbReference>
<sequence length="411" mass="46773">MVEGFFTPGFPQPETRRSQVLMVFGPDVLQYSKCLCEGQYDYLQRLPDSLLLHIMAHLELEDVTRLTQTCHRFEQKKPLPKEASLKAMPHKLRGKSGVLTYVILVTIRGSRYLRHKVRYHLLLQHCICLTVFNAVGSVIHGIRSLHLPITRLTCWVLFDIQVVFGGGITFTLTLMCMCTCLAVCCPLQFEPLVNNYYHLLIILAWIMALINPLVYTALAFVQKSWHYVISPDEKCPTALEGTEFSMNMLLFLNITVILIFSSYFLICLESHQLGHFSWSNRRARRTVLIHMLQIILYLVPTYIIISGMHMEIAGEIVTFLVFSMSQVLSPVIYSLQCEEFSTEIPHLIPKCCYECVTHEPGASGEQRESPGTSRRPSVAVISRGTSTNPCTINLHVSGNDHISEEYEETLV</sequence>
<dbReference type="InterPro" id="IPR001810">
    <property type="entry name" value="F-box_dom"/>
</dbReference>
<dbReference type="PROSITE" id="PS50181">
    <property type="entry name" value="FBOX"/>
    <property type="match status" value="1"/>
</dbReference>
<organism evidence="9 10">
    <name type="scientific">Tachysurus vachellii</name>
    <name type="common">Darkbarbel catfish</name>
    <name type="synonym">Pelteobagrus vachellii</name>
    <dbReference type="NCBI Taxonomy" id="175792"/>
    <lineage>
        <taxon>Eukaryota</taxon>
        <taxon>Metazoa</taxon>
        <taxon>Chordata</taxon>
        <taxon>Craniata</taxon>
        <taxon>Vertebrata</taxon>
        <taxon>Euteleostomi</taxon>
        <taxon>Actinopterygii</taxon>
        <taxon>Neopterygii</taxon>
        <taxon>Teleostei</taxon>
        <taxon>Ostariophysi</taxon>
        <taxon>Siluriformes</taxon>
        <taxon>Bagridae</taxon>
        <taxon>Tachysurus</taxon>
    </lineage>
</organism>
<feature type="domain" description="F-box" evidence="7">
    <location>
        <begin position="40"/>
        <end position="75"/>
    </location>
</feature>